<feature type="region of interest" description="Disordered" evidence="1">
    <location>
        <begin position="39"/>
        <end position="59"/>
    </location>
</feature>
<dbReference type="Proteomes" id="UP001162483">
    <property type="component" value="Unassembled WGS sequence"/>
</dbReference>
<reference evidence="2" key="1">
    <citation type="submission" date="2023-05" db="EMBL/GenBank/DDBJ databases">
        <authorList>
            <person name="Stuckert A."/>
        </authorList>
    </citation>
    <scope>NUCLEOTIDE SEQUENCE</scope>
</reference>
<keyword evidence="3" id="KW-1185">Reference proteome</keyword>
<comment type="caution">
    <text evidence="2">The sequence shown here is derived from an EMBL/GenBank/DDBJ whole genome shotgun (WGS) entry which is preliminary data.</text>
</comment>
<proteinExistence type="predicted"/>
<sequence length="71" mass="7769">NHFPSGPLFINGRTGHLQERVAVSKRHLVSEARARLLERAPASPMIAESDGHGGLRNAGRDLCVRSRSCDH</sequence>
<organism evidence="2 3">
    <name type="scientific">Staurois parvus</name>
    <dbReference type="NCBI Taxonomy" id="386267"/>
    <lineage>
        <taxon>Eukaryota</taxon>
        <taxon>Metazoa</taxon>
        <taxon>Chordata</taxon>
        <taxon>Craniata</taxon>
        <taxon>Vertebrata</taxon>
        <taxon>Euteleostomi</taxon>
        <taxon>Amphibia</taxon>
        <taxon>Batrachia</taxon>
        <taxon>Anura</taxon>
        <taxon>Neobatrachia</taxon>
        <taxon>Ranoidea</taxon>
        <taxon>Ranidae</taxon>
        <taxon>Staurois</taxon>
    </lineage>
</organism>
<protein>
    <submittedName>
        <fullName evidence="2">Uncharacterized protein</fullName>
    </submittedName>
</protein>
<evidence type="ECO:0000313" key="2">
    <source>
        <dbReference type="EMBL" id="CAI9569378.1"/>
    </source>
</evidence>
<feature type="non-terminal residue" evidence="2">
    <location>
        <position position="1"/>
    </location>
</feature>
<gene>
    <name evidence="2" type="ORF">SPARVUS_LOCUS6911710</name>
</gene>
<accession>A0ABN9D9X4</accession>
<evidence type="ECO:0000256" key="1">
    <source>
        <dbReference type="SAM" id="MobiDB-lite"/>
    </source>
</evidence>
<feature type="compositionally biased region" description="Basic and acidic residues" evidence="1">
    <location>
        <begin position="49"/>
        <end position="59"/>
    </location>
</feature>
<dbReference type="EMBL" id="CATNWA010014235">
    <property type="protein sequence ID" value="CAI9569378.1"/>
    <property type="molecule type" value="Genomic_DNA"/>
</dbReference>
<name>A0ABN9D9X4_9NEOB</name>
<evidence type="ECO:0000313" key="3">
    <source>
        <dbReference type="Proteomes" id="UP001162483"/>
    </source>
</evidence>